<sequence>MKIKRRCAGLCVKTDRRRRTVSRHPAKTGRGAAPHQSADPDGLLELHTTILADDRTHCRRNKSPSTRYPNRSAAPPAGAASGPLFRRRLLTSEHARGFRAALSAENPATALTYKSRSLCRVPFVRKSFYLLRGLHSDQQLTAGGTSVPFISTENPSDRVRAIAKNTRKM</sequence>
<evidence type="ECO:0000313" key="2">
    <source>
        <dbReference type="EMBL" id="CAA9995387.1"/>
    </source>
</evidence>
<protein>
    <submittedName>
        <fullName evidence="2">Uncharacterized protein</fullName>
    </submittedName>
</protein>
<evidence type="ECO:0000313" key="3">
    <source>
        <dbReference type="Proteomes" id="UP000479000"/>
    </source>
</evidence>
<name>A0A6H5G1E0_9HEMI</name>
<keyword evidence="3" id="KW-1185">Reference proteome</keyword>
<dbReference type="EMBL" id="CADCXU010003294">
    <property type="protein sequence ID" value="CAA9995387.1"/>
    <property type="molecule type" value="Genomic_DNA"/>
</dbReference>
<reference evidence="2 3" key="1">
    <citation type="submission" date="2020-02" db="EMBL/GenBank/DDBJ databases">
        <authorList>
            <person name="Ferguson B K."/>
        </authorList>
    </citation>
    <scope>NUCLEOTIDE SEQUENCE [LARGE SCALE GENOMIC DNA]</scope>
</reference>
<feature type="region of interest" description="Disordered" evidence="1">
    <location>
        <begin position="57"/>
        <end position="82"/>
    </location>
</feature>
<feature type="compositionally biased region" description="Low complexity" evidence="1">
    <location>
        <begin position="72"/>
        <end position="82"/>
    </location>
</feature>
<feature type="region of interest" description="Disordered" evidence="1">
    <location>
        <begin position="16"/>
        <end position="41"/>
    </location>
</feature>
<feature type="compositionally biased region" description="Basic residues" evidence="1">
    <location>
        <begin position="16"/>
        <end position="27"/>
    </location>
</feature>
<evidence type="ECO:0000256" key="1">
    <source>
        <dbReference type="SAM" id="MobiDB-lite"/>
    </source>
</evidence>
<dbReference type="Proteomes" id="UP000479000">
    <property type="component" value="Unassembled WGS sequence"/>
</dbReference>
<gene>
    <name evidence="2" type="ORF">NTEN_LOCUS2178</name>
</gene>
<proteinExistence type="predicted"/>
<accession>A0A6H5G1E0</accession>
<organism evidence="2 3">
    <name type="scientific">Nesidiocoris tenuis</name>
    <dbReference type="NCBI Taxonomy" id="355587"/>
    <lineage>
        <taxon>Eukaryota</taxon>
        <taxon>Metazoa</taxon>
        <taxon>Ecdysozoa</taxon>
        <taxon>Arthropoda</taxon>
        <taxon>Hexapoda</taxon>
        <taxon>Insecta</taxon>
        <taxon>Pterygota</taxon>
        <taxon>Neoptera</taxon>
        <taxon>Paraneoptera</taxon>
        <taxon>Hemiptera</taxon>
        <taxon>Heteroptera</taxon>
        <taxon>Panheteroptera</taxon>
        <taxon>Cimicomorpha</taxon>
        <taxon>Miridae</taxon>
        <taxon>Dicyphina</taxon>
        <taxon>Nesidiocoris</taxon>
    </lineage>
</organism>
<dbReference type="AlphaFoldDB" id="A0A6H5G1E0"/>